<gene>
    <name evidence="1" type="ORF">MtrunA17_Chr8g0361981</name>
</gene>
<dbReference type="AlphaFoldDB" id="A0A396GKK9"/>
<sequence>MPTQFGRSKEQDFKFIMDRIWKNLKGWKEKSLSFEGRGVLIGAVSQAIPTYFMSGFLLPKGLCEKIEKVVCAFWWGSKGNNRERSIGLKRKLFKSKHKVGMGFKILRDFKLAMLANQVWRFHKQPESIIAKSYKAEYFPNTDILHAPIGNSPSFAWRSIQQSI</sequence>
<evidence type="ECO:0000313" key="1">
    <source>
        <dbReference type="EMBL" id="RHN41063.1"/>
    </source>
</evidence>
<name>A0A396GKK9_MEDTR</name>
<dbReference type="PANTHER" id="PTHR33116">
    <property type="entry name" value="REVERSE TRANSCRIPTASE ZINC-BINDING DOMAIN-CONTAINING PROTEIN-RELATED-RELATED"/>
    <property type="match status" value="1"/>
</dbReference>
<dbReference type="Gramene" id="rna47339">
    <property type="protein sequence ID" value="RHN41063.1"/>
    <property type="gene ID" value="gene47339"/>
</dbReference>
<comment type="caution">
    <text evidence="1">The sequence shown here is derived from an EMBL/GenBank/DDBJ whole genome shotgun (WGS) entry which is preliminary data.</text>
</comment>
<organism evidence="1 2">
    <name type="scientific">Medicago truncatula</name>
    <name type="common">Barrel medic</name>
    <name type="synonym">Medicago tribuloides</name>
    <dbReference type="NCBI Taxonomy" id="3880"/>
    <lineage>
        <taxon>Eukaryota</taxon>
        <taxon>Viridiplantae</taxon>
        <taxon>Streptophyta</taxon>
        <taxon>Embryophyta</taxon>
        <taxon>Tracheophyta</taxon>
        <taxon>Spermatophyta</taxon>
        <taxon>Magnoliopsida</taxon>
        <taxon>eudicotyledons</taxon>
        <taxon>Gunneridae</taxon>
        <taxon>Pentapetalae</taxon>
        <taxon>rosids</taxon>
        <taxon>fabids</taxon>
        <taxon>Fabales</taxon>
        <taxon>Fabaceae</taxon>
        <taxon>Papilionoideae</taxon>
        <taxon>50 kb inversion clade</taxon>
        <taxon>NPAAA clade</taxon>
        <taxon>Hologalegina</taxon>
        <taxon>IRL clade</taxon>
        <taxon>Trifolieae</taxon>
        <taxon>Medicago</taxon>
    </lineage>
</organism>
<protein>
    <submittedName>
        <fullName evidence="1">Uncharacterized protein</fullName>
    </submittedName>
</protein>
<evidence type="ECO:0000313" key="2">
    <source>
        <dbReference type="Proteomes" id="UP000265566"/>
    </source>
</evidence>
<proteinExistence type="predicted"/>
<dbReference type="Proteomes" id="UP000265566">
    <property type="component" value="Chromosome 8"/>
</dbReference>
<accession>A0A396GKK9</accession>
<reference evidence="2" key="1">
    <citation type="journal article" date="2018" name="Nat. Plants">
        <title>Whole-genome landscape of Medicago truncatula symbiotic genes.</title>
        <authorList>
            <person name="Pecrix Y."/>
            <person name="Staton S.E."/>
            <person name="Sallet E."/>
            <person name="Lelandais-Briere C."/>
            <person name="Moreau S."/>
            <person name="Carrere S."/>
            <person name="Blein T."/>
            <person name="Jardinaud M.F."/>
            <person name="Latrasse D."/>
            <person name="Zouine M."/>
            <person name="Zahm M."/>
            <person name="Kreplak J."/>
            <person name="Mayjonade B."/>
            <person name="Satge C."/>
            <person name="Perez M."/>
            <person name="Cauet S."/>
            <person name="Marande W."/>
            <person name="Chantry-Darmon C."/>
            <person name="Lopez-Roques C."/>
            <person name="Bouchez O."/>
            <person name="Berard A."/>
            <person name="Debelle F."/>
            <person name="Munos S."/>
            <person name="Bendahmane A."/>
            <person name="Berges H."/>
            <person name="Niebel A."/>
            <person name="Buitink J."/>
            <person name="Frugier F."/>
            <person name="Benhamed M."/>
            <person name="Crespi M."/>
            <person name="Gouzy J."/>
            <person name="Gamas P."/>
        </authorList>
    </citation>
    <scope>NUCLEOTIDE SEQUENCE [LARGE SCALE GENOMIC DNA]</scope>
    <source>
        <strain evidence="2">cv. Jemalong A17</strain>
    </source>
</reference>
<dbReference type="PANTHER" id="PTHR33116:SF86">
    <property type="entry name" value="REVERSE TRANSCRIPTASE DOMAIN-CONTAINING PROTEIN"/>
    <property type="match status" value="1"/>
</dbReference>
<dbReference type="EMBL" id="PSQE01000008">
    <property type="protein sequence ID" value="RHN41063.1"/>
    <property type="molecule type" value="Genomic_DNA"/>
</dbReference>